<keyword evidence="20" id="KW-0812">Transmembrane</keyword>
<feature type="compositionally biased region" description="Basic residues" evidence="19">
    <location>
        <begin position="57"/>
        <end position="69"/>
    </location>
</feature>
<dbReference type="SUPFAM" id="SSF54495">
    <property type="entry name" value="UBC-like"/>
    <property type="match status" value="1"/>
</dbReference>
<evidence type="ECO:0000256" key="13">
    <source>
        <dbReference type="ARBA" id="ARBA00023163"/>
    </source>
</evidence>
<keyword evidence="4" id="KW-0963">Cytoplasm</keyword>
<name>A0A3M7HCU1_HORWE</name>
<dbReference type="InterPro" id="IPR023313">
    <property type="entry name" value="UBQ-conjugating_AS"/>
</dbReference>
<protein>
    <recommendedName>
        <fullName evidence="16">Ubiquitin-conjugating enzyme E2 2</fullName>
        <ecNumber evidence="3">2.3.2.23</ecNumber>
    </recommendedName>
    <alternativeName>
        <fullName evidence="17">E2 ubiquitin-conjugating enzyme 2</fullName>
    </alternativeName>
</protein>
<dbReference type="GO" id="GO:0006654">
    <property type="term" value="P:phosphatidic acid biosynthetic process"/>
    <property type="evidence" value="ECO:0007669"/>
    <property type="project" value="TreeGrafter"/>
</dbReference>
<dbReference type="InterPro" id="IPR000608">
    <property type="entry name" value="UBC"/>
</dbReference>
<evidence type="ECO:0000256" key="2">
    <source>
        <dbReference type="ARBA" id="ARBA00004496"/>
    </source>
</evidence>
<dbReference type="GO" id="GO:0005789">
    <property type="term" value="C:endoplasmic reticulum membrane"/>
    <property type="evidence" value="ECO:0007669"/>
    <property type="project" value="TreeGrafter"/>
</dbReference>
<evidence type="ECO:0000256" key="12">
    <source>
        <dbReference type="ARBA" id="ARBA00023015"/>
    </source>
</evidence>
<dbReference type="GO" id="GO:0004143">
    <property type="term" value="F:ATP-dependent diacylglycerol kinase activity"/>
    <property type="evidence" value="ECO:0007669"/>
    <property type="project" value="InterPro"/>
</dbReference>
<feature type="transmembrane region" description="Helical" evidence="20">
    <location>
        <begin position="303"/>
        <end position="324"/>
    </location>
</feature>
<keyword evidence="11" id="KW-0749">Sporulation</keyword>
<evidence type="ECO:0000256" key="5">
    <source>
        <dbReference type="ARBA" id="ARBA00022679"/>
    </source>
</evidence>
<evidence type="ECO:0000256" key="8">
    <source>
        <dbReference type="ARBA" id="ARBA00022786"/>
    </source>
</evidence>
<evidence type="ECO:0000256" key="9">
    <source>
        <dbReference type="ARBA" id="ARBA00022840"/>
    </source>
</evidence>
<keyword evidence="12" id="KW-0805">Transcription regulation</keyword>
<keyword evidence="7" id="KW-0227">DNA damage</keyword>
<feature type="compositionally biased region" description="Acidic residues" evidence="19">
    <location>
        <begin position="41"/>
        <end position="52"/>
    </location>
</feature>
<dbReference type="VEuPathDB" id="FungiDB:BTJ68_09205"/>
<evidence type="ECO:0000259" key="21">
    <source>
        <dbReference type="PROSITE" id="PS50127"/>
    </source>
</evidence>
<evidence type="ECO:0000256" key="3">
    <source>
        <dbReference type="ARBA" id="ARBA00012486"/>
    </source>
</evidence>
<dbReference type="PROSITE" id="PS50127">
    <property type="entry name" value="UBC_2"/>
    <property type="match status" value="1"/>
</dbReference>
<evidence type="ECO:0000313" key="22">
    <source>
        <dbReference type="EMBL" id="RMZ11028.1"/>
    </source>
</evidence>
<dbReference type="GO" id="GO:0005524">
    <property type="term" value="F:ATP binding"/>
    <property type="evidence" value="ECO:0007669"/>
    <property type="project" value="UniProtKB-KW"/>
</dbReference>
<feature type="domain" description="UBC core" evidence="21">
    <location>
        <begin position="447"/>
        <end position="593"/>
    </location>
</feature>
<dbReference type="PANTHER" id="PTHR31303:SF1">
    <property type="entry name" value="CTP-DEPENDENT DIACYLGLYCEROL KINASE 1"/>
    <property type="match status" value="1"/>
</dbReference>
<dbReference type="CDD" id="cd23790">
    <property type="entry name" value="UBCc_UBE2A_2B"/>
    <property type="match status" value="1"/>
</dbReference>
<keyword evidence="9" id="KW-0067">ATP-binding</keyword>
<evidence type="ECO:0000256" key="10">
    <source>
        <dbReference type="ARBA" id="ARBA00022853"/>
    </source>
</evidence>
<dbReference type="GO" id="GO:0006325">
    <property type="term" value="P:chromatin organization"/>
    <property type="evidence" value="ECO:0007669"/>
    <property type="project" value="UniProtKB-KW"/>
</dbReference>
<keyword evidence="15" id="KW-0539">Nucleus</keyword>
<sequence length="594" mass="64874">MSNRQVPEMPRVISPSPTPSEQGQKDSYFSKAGNSAGAVEPIEEADQLEEDADLARARPRSRSPKILRKSTREVMNGGVGNSSRGEAAGVTTQAKTNMPSASAGGASMAQRRKKPSDIQRPANGDQPAPNGFLSPASAYPQGYGSSYWRNLSRSPSPLGLIPIHREWRAFVHKHEVPRKILHVSIGFLTLYLYYAGWQPTEIHPILLRALIPIFTLDVLRFRWPAFNRAYIRVVGAFMRESEAHDRYNGVISYLAGLWVTMRFCRKDVAIMSVLLLSWCDTAASTVGRWLGRYTPRVRKGKSLAGSLAAFAVGVATAVMFWGFIAPMGRGSGMNSGVNAFAFEGTLTVPPRAREALGLSASQGTIEGPMALAVLSLLSGLAASSEAPPPPAAPPSPPTLPTHTFDFAAHDLSSHYYISEVVRGVIRDLPPPPPPSPPPPPPPAMSTAARRRLMRDFKRMQTDPPAGVSASPIADNVMTWNAVIIGPSDTPFEDGTFRLVMHFEEAYPNKPPGVKFISQMFHPNVYGSGELCLDILQNRWSPTYDVAAILTSVQSLLNDPNTSSPANVEASNLYKDNRKEYTKRVRETVEKSWED</sequence>
<dbReference type="AlphaFoldDB" id="A0A3M7HCU1"/>
<dbReference type="PANTHER" id="PTHR31303">
    <property type="entry name" value="CTP-DEPENDENT DIACYLGLYCEROL KINASE 1"/>
    <property type="match status" value="1"/>
</dbReference>
<evidence type="ECO:0000256" key="14">
    <source>
        <dbReference type="ARBA" id="ARBA00023204"/>
    </source>
</evidence>
<feature type="region of interest" description="Disordered" evidence="19">
    <location>
        <begin position="426"/>
        <end position="446"/>
    </location>
</feature>
<evidence type="ECO:0000256" key="17">
    <source>
        <dbReference type="ARBA" id="ARBA00042179"/>
    </source>
</evidence>
<evidence type="ECO:0000256" key="15">
    <source>
        <dbReference type="ARBA" id="ARBA00023242"/>
    </source>
</evidence>
<keyword evidence="14" id="KW-0234">DNA repair</keyword>
<comment type="subcellular location">
    <subcellularLocation>
        <location evidence="2">Cytoplasm</location>
    </subcellularLocation>
    <subcellularLocation>
        <location evidence="1">Nucleus</location>
    </subcellularLocation>
</comment>
<feature type="compositionally biased region" description="Polar residues" evidence="19">
    <location>
        <begin position="90"/>
        <end position="99"/>
    </location>
</feature>
<gene>
    <name evidence="22" type="ORF">D0864_01107</name>
</gene>
<evidence type="ECO:0000256" key="20">
    <source>
        <dbReference type="SAM" id="Phobius"/>
    </source>
</evidence>
<feature type="region of interest" description="Disordered" evidence="19">
    <location>
        <begin position="383"/>
        <end position="403"/>
    </location>
</feature>
<evidence type="ECO:0000313" key="23">
    <source>
        <dbReference type="Proteomes" id="UP000269539"/>
    </source>
</evidence>
<dbReference type="InterPro" id="IPR037997">
    <property type="entry name" value="Dgk1-like"/>
</dbReference>
<keyword evidence="5" id="KW-0808">Transferase</keyword>
<dbReference type="VEuPathDB" id="FungiDB:BTJ68_14896"/>
<comment type="caution">
    <text evidence="22">The sequence shown here is derived from an EMBL/GenBank/DDBJ whole genome shotgun (WGS) entry which is preliminary data.</text>
</comment>
<evidence type="ECO:0000256" key="19">
    <source>
        <dbReference type="SAM" id="MobiDB-lite"/>
    </source>
</evidence>
<reference evidence="22 23" key="1">
    <citation type="journal article" date="2018" name="BMC Genomics">
        <title>Genomic evidence for intraspecific hybridization in a clonal and extremely halotolerant yeast.</title>
        <authorList>
            <person name="Gostincar C."/>
            <person name="Stajich J.E."/>
            <person name="Zupancic J."/>
            <person name="Zalar P."/>
            <person name="Gunde-Cimerman N."/>
        </authorList>
    </citation>
    <scope>NUCLEOTIDE SEQUENCE [LARGE SCALE GENOMIC DNA]</scope>
    <source>
        <strain evidence="22 23">EXF-10513</strain>
    </source>
</reference>
<evidence type="ECO:0000256" key="7">
    <source>
        <dbReference type="ARBA" id="ARBA00022763"/>
    </source>
</evidence>
<dbReference type="EMBL" id="QWIO01000063">
    <property type="protein sequence ID" value="RMZ11028.1"/>
    <property type="molecule type" value="Genomic_DNA"/>
</dbReference>
<proteinExistence type="predicted"/>
<evidence type="ECO:0000256" key="4">
    <source>
        <dbReference type="ARBA" id="ARBA00022490"/>
    </source>
</evidence>
<evidence type="ECO:0000256" key="6">
    <source>
        <dbReference type="ARBA" id="ARBA00022741"/>
    </source>
</evidence>
<keyword evidence="13" id="KW-0804">Transcription</keyword>
<evidence type="ECO:0000256" key="16">
    <source>
        <dbReference type="ARBA" id="ARBA00039884"/>
    </source>
</evidence>
<feature type="active site" description="Glycyl thioester intermediate" evidence="18">
    <location>
        <position position="531"/>
    </location>
</feature>
<feature type="compositionally biased region" description="Pro residues" evidence="19">
    <location>
        <begin position="386"/>
        <end position="399"/>
    </location>
</feature>
<keyword evidence="20" id="KW-1133">Transmembrane helix</keyword>
<evidence type="ECO:0000256" key="11">
    <source>
        <dbReference type="ARBA" id="ARBA00022969"/>
    </source>
</evidence>
<dbReference type="PROSITE" id="PS00183">
    <property type="entry name" value="UBC_1"/>
    <property type="match status" value="1"/>
</dbReference>
<dbReference type="GO" id="GO:0006281">
    <property type="term" value="P:DNA repair"/>
    <property type="evidence" value="ECO:0007669"/>
    <property type="project" value="UniProtKB-KW"/>
</dbReference>
<organism evidence="22 23">
    <name type="scientific">Hortaea werneckii</name>
    <name type="common">Black yeast</name>
    <name type="synonym">Cladosporium werneckii</name>
    <dbReference type="NCBI Taxonomy" id="91943"/>
    <lineage>
        <taxon>Eukaryota</taxon>
        <taxon>Fungi</taxon>
        <taxon>Dikarya</taxon>
        <taxon>Ascomycota</taxon>
        <taxon>Pezizomycotina</taxon>
        <taxon>Dothideomycetes</taxon>
        <taxon>Dothideomycetidae</taxon>
        <taxon>Mycosphaerellales</taxon>
        <taxon>Teratosphaeriaceae</taxon>
        <taxon>Hortaea</taxon>
    </lineage>
</organism>
<dbReference type="Pfam" id="PF00179">
    <property type="entry name" value="UQ_con"/>
    <property type="match status" value="1"/>
</dbReference>
<feature type="region of interest" description="Disordered" evidence="19">
    <location>
        <begin position="1"/>
        <end position="135"/>
    </location>
</feature>
<keyword evidence="10" id="KW-0156">Chromatin regulator</keyword>
<dbReference type="Gene3D" id="3.10.110.10">
    <property type="entry name" value="Ubiquitin Conjugating Enzyme"/>
    <property type="match status" value="1"/>
</dbReference>
<evidence type="ECO:0000256" key="18">
    <source>
        <dbReference type="PROSITE-ProRule" id="PRU10133"/>
    </source>
</evidence>
<dbReference type="Proteomes" id="UP000269539">
    <property type="component" value="Unassembled WGS sequence"/>
</dbReference>
<dbReference type="FunFam" id="3.10.110.10:FF:000007">
    <property type="entry name" value="Ubiquitin-conjugating enzyme E2 2"/>
    <property type="match status" value="1"/>
</dbReference>
<dbReference type="GO" id="GO:0005634">
    <property type="term" value="C:nucleus"/>
    <property type="evidence" value="ECO:0007669"/>
    <property type="project" value="UniProtKB-SubCell"/>
</dbReference>
<keyword evidence="6" id="KW-0547">Nucleotide-binding</keyword>
<dbReference type="GO" id="GO:0030435">
    <property type="term" value="P:sporulation resulting in formation of a cellular spore"/>
    <property type="evidence" value="ECO:0007669"/>
    <property type="project" value="UniProtKB-KW"/>
</dbReference>
<dbReference type="InterPro" id="IPR016135">
    <property type="entry name" value="UBQ-conjugating_enzyme/RWD"/>
</dbReference>
<evidence type="ECO:0000256" key="1">
    <source>
        <dbReference type="ARBA" id="ARBA00004123"/>
    </source>
</evidence>
<feature type="transmembrane region" description="Helical" evidence="20">
    <location>
        <begin position="268"/>
        <end position="291"/>
    </location>
</feature>
<keyword evidence="8" id="KW-0833">Ubl conjugation pathway</keyword>
<accession>A0A3M7HCU1</accession>
<dbReference type="EC" id="2.3.2.23" evidence="3"/>
<keyword evidence="20" id="KW-0472">Membrane</keyword>
<feature type="compositionally biased region" description="Pro residues" evidence="19">
    <location>
        <begin position="428"/>
        <end position="443"/>
    </location>
</feature>
<dbReference type="GO" id="GO:0061631">
    <property type="term" value="F:ubiquitin conjugating enzyme activity"/>
    <property type="evidence" value="ECO:0007669"/>
    <property type="project" value="UniProtKB-EC"/>
</dbReference>
<dbReference type="SMART" id="SM00212">
    <property type="entry name" value="UBCc"/>
    <property type="match status" value="1"/>
</dbReference>